<dbReference type="Proteomes" id="UP000625316">
    <property type="component" value="Unassembled WGS sequence"/>
</dbReference>
<name>A0A928Z3H5_9CYAN</name>
<dbReference type="PANTHER" id="PTHR14136">
    <property type="entry name" value="BTB_POZ DOMAIN-CONTAINING PROTEIN KCTD9"/>
    <property type="match status" value="1"/>
</dbReference>
<organism evidence="1 2">
    <name type="scientific">Romeriopsis navalis LEGE 11480</name>
    <dbReference type="NCBI Taxonomy" id="2777977"/>
    <lineage>
        <taxon>Bacteria</taxon>
        <taxon>Bacillati</taxon>
        <taxon>Cyanobacteriota</taxon>
        <taxon>Cyanophyceae</taxon>
        <taxon>Leptolyngbyales</taxon>
        <taxon>Leptolyngbyaceae</taxon>
        <taxon>Romeriopsis</taxon>
        <taxon>Romeriopsis navalis</taxon>
    </lineage>
</organism>
<evidence type="ECO:0000313" key="1">
    <source>
        <dbReference type="EMBL" id="MBE9029208.1"/>
    </source>
</evidence>
<dbReference type="EMBL" id="JADEXQ010000012">
    <property type="protein sequence ID" value="MBE9029208.1"/>
    <property type="molecule type" value="Genomic_DNA"/>
</dbReference>
<comment type="caution">
    <text evidence="1">The sequence shown here is derived from an EMBL/GenBank/DDBJ whole genome shotgun (WGS) entry which is preliminary data.</text>
</comment>
<accession>A0A928Z3H5</accession>
<gene>
    <name evidence="1" type="ORF">IQ266_05455</name>
</gene>
<evidence type="ECO:0000313" key="2">
    <source>
        <dbReference type="Proteomes" id="UP000625316"/>
    </source>
</evidence>
<dbReference type="Pfam" id="PF13599">
    <property type="entry name" value="Pentapeptide_4"/>
    <property type="match status" value="1"/>
</dbReference>
<keyword evidence="2" id="KW-1185">Reference proteome</keyword>
<dbReference type="PANTHER" id="PTHR14136:SF17">
    <property type="entry name" value="BTB_POZ DOMAIN-CONTAINING PROTEIN KCTD9"/>
    <property type="match status" value="1"/>
</dbReference>
<dbReference type="InterPro" id="IPR051082">
    <property type="entry name" value="Pentapeptide-BTB/POZ_domain"/>
</dbReference>
<sequence>MAGQVGWEFLLGPRATLGDMTDRVFQTWQHQDLFEVVNSNFFIRPDRTAKQGQEISVSTENLKELLAIYREQLGPLKSFHVVEEKIFRNRNRLFSRRGNVYASYKLQAEFAKAPAVIRLYLDLYGSWRVHHFIIKSSALSPCLSQVDWQLCSARQARRNTPQRIVAMRQKIQTLRQCVACDLSFLDFRKMDLAGVNFARANLTGTNFNQANLQSADLRQTKLRRAQFKAANLQGANLAETTGAGAIFYQADLQNANLKQARFPRANFEKANLQGSNLDRSDLEEANFYQADLHHAHLNQTSLFRADFRQARMTRTQLNGANLQCASLGGAAALRVQINGALMDGMVLPNQAINLPTTLARRRDVVLRC</sequence>
<dbReference type="AlphaFoldDB" id="A0A928Z3H5"/>
<dbReference type="Gene3D" id="2.160.20.80">
    <property type="entry name" value="E3 ubiquitin-protein ligase SopA"/>
    <property type="match status" value="1"/>
</dbReference>
<dbReference type="Pfam" id="PF00805">
    <property type="entry name" value="Pentapeptide"/>
    <property type="match status" value="2"/>
</dbReference>
<dbReference type="SUPFAM" id="SSF141571">
    <property type="entry name" value="Pentapeptide repeat-like"/>
    <property type="match status" value="1"/>
</dbReference>
<proteinExistence type="predicted"/>
<protein>
    <submittedName>
        <fullName evidence="1">Pentapeptide repeat-containing protein</fullName>
    </submittedName>
</protein>
<dbReference type="InterPro" id="IPR001646">
    <property type="entry name" value="5peptide_repeat"/>
</dbReference>
<reference evidence="1" key="1">
    <citation type="submission" date="2020-10" db="EMBL/GenBank/DDBJ databases">
        <authorList>
            <person name="Castelo-Branco R."/>
            <person name="Eusebio N."/>
            <person name="Adriana R."/>
            <person name="Vieira A."/>
            <person name="Brugerolle De Fraissinette N."/>
            <person name="Rezende De Castro R."/>
            <person name="Schneider M.P."/>
            <person name="Vasconcelos V."/>
            <person name="Leao P.N."/>
        </authorList>
    </citation>
    <scope>NUCLEOTIDE SEQUENCE</scope>
    <source>
        <strain evidence="1">LEGE 11480</strain>
    </source>
</reference>